<dbReference type="EMBL" id="JACJFM010000052">
    <property type="protein sequence ID" value="MBB1489379.1"/>
    <property type="molecule type" value="Genomic_DNA"/>
</dbReference>
<accession>A0A839IY63</accession>
<dbReference type="CDD" id="cd00146">
    <property type="entry name" value="PKD"/>
    <property type="match status" value="1"/>
</dbReference>
<dbReference type="AlphaFoldDB" id="A0A839IY63"/>
<evidence type="ECO:0000313" key="1">
    <source>
        <dbReference type="EMBL" id="MBB1489379.1"/>
    </source>
</evidence>
<organism evidence="1 2">
    <name type="scientific">Oceanospirillum sediminis</name>
    <dbReference type="NCBI Taxonomy" id="2760088"/>
    <lineage>
        <taxon>Bacteria</taxon>
        <taxon>Pseudomonadati</taxon>
        <taxon>Pseudomonadota</taxon>
        <taxon>Gammaproteobacteria</taxon>
        <taxon>Oceanospirillales</taxon>
        <taxon>Oceanospirillaceae</taxon>
        <taxon>Oceanospirillum</taxon>
    </lineage>
</organism>
<comment type="caution">
    <text evidence="1">The sequence shown here is derived from an EMBL/GenBank/DDBJ whole genome shotgun (WGS) entry which is preliminary data.</text>
</comment>
<reference evidence="1 2" key="1">
    <citation type="submission" date="2020-08" db="EMBL/GenBank/DDBJ databases">
        <title>Oceanospirillum sp. nov. isolated from marine sediment.</title>
        <authorList>
            <person name="Ji X."/>
        </authorList>
    </citation>
    <scope>NUCLEOTIDE SEQUENCE [LARGE SCALE GENOMIC DNA]</scope>
    <source>
        <strain evidence="1 2">D5</strain>
    </source>
</reference>
<name>A0A839IY63_9GAMM</name>
<dbReference type="RefSeq" id="WP_182811510.1">
    <property type="nucleotide sequence ID" value="NZ_JACJFM010000052.1"/>
</dbReference>
<dbReference type="Proteomes" id="UP000565262">
    <property type="component" value="Unassembled WGS sequence"/>
</dbReference>
<evidence type="ECO:0000313" key="2">
    <source>
        <dbReference type="Proteomes" id="UP000565262"/>
    </source>
</evidence>
<protein>
    <submittedName>
        <fullName evidence="1">DUF1566 domain-containing protein</fullName>
    </submittedName>
</protein>
<gene>
    <name evidence="1" type="ORF">H4O21_22470</name>
</gene>
<proteinExistence type="predicted"/>
<keyword evidence="2" id="KW-1185">Reference proteome</keyword>
<sequence length="526" mass="55604">MTEEEVTLSGQIAALIEAVGGWQSEAMKALQDALASAGGVDQAQLATLISQYLNSAGTLDNIATVVVQSEASTQKIQQEVDQHLAAPETLDNIATVVIQSAAGTQKIQQEVDQHLAAPETLAAVATAVVQSDSTAQQIQQLIDQYSAADVTDAVRHVLQYLPDTSGATGTTLADNYSNGQSVTFSPSGASTPSGAPVTWHLTDLVGVTAGSAEIPDGQSTQLTFTGPGSMTLTAMSNNVAAVPQVYTWGVSAGVMAKPSITSPTAGLTGVVLQPAITASAYSVSPTGYDTHQKSQFQALNTSGAVVWDSGEIAATTEIAVTTNWPAETELDIRVRYQGSVLGWGDWSALVRITTRTAGGLGYVYPDGGIGGPVVNGYQLIVAPYDQRSAVRHGLYYTDTTLLNIHRADLADPQSGWDNTNELINGYSDVRDNYGSTGPEAALYCRSLGADWFLPNKEELIAIFAVAAEIDAADTRQGLSDSSQYFWSSTEYDELKNWCVSPSDGYPDNTLHRMGMNQVLPVRREPV</sequence>